<name>A0A4R3MY21_9BACI</name>
<comment type="caution">
    <text evidence="2">The sequence shown here is derived from an EMBL/GenBank/DDBJ whole genome shotgun (WGS) entry which is preliminary data.</text>
</comment>
<evidence type="ECO:0000256" key="1">
    <source>
        <dbReference type="SAM" id="Phobius"/>
    </source>
</evidence>
<evidence type="ECO:0000313" key="2">
    <source>
        <dbReference type="EMBL" id="TCT20501.1"/>
    </source>
</evidence>
<keyword evidence="3" id="KW-1185">Reference proteome</keyword>
<dbReference type="Proteomes" id="UP000294650">
    <property type="component" value="Unassembled WGS sequence"/>
</dbReference>
<organism evidence="2 3">
    <name type="scientific">Melghiribacillus thermohalophilus</name>
    <dbReference type="NCBI Taxonomy" id="1324956"/>
    <lineage>
        <taxon>Bacteria</taxon>
        <taxon>Bacillati</taxon>
        <taxon>Bacillota</taxon>
        <taxon>Bacilli</taxon>
        <taxon>Bacillales</taxon>
        <taxon>Bacillaceae</taxon>
        <taxon>Melghiribacillus</taxon>
    </lineage>
</organism>
<gene>
    <name evidence="2" type="ORF">EDD68_11365</name>
</gene>
<dbReference type="EMBL" id="SMAN01000013">
    <property type="protein sequence ID" value="TCT20501.1"/>
    <property type="molecule type" value="Genomic_DNA"/>
</dbReference>
<keyword evidence="1" id="KW-1133">Transmembrane helix</keyword>
<dbReference type="Pfam" id="PF04854">
    <property type="entry name" value="DUF624"/>
    <property type="match status" value="1"/>
</dbReference>
<evidence type="ECO:0000313" key="3">
    <source>
        <dbReference type="Proteomes" id="UP000294650"/>
    </source>
</evidence>
<proteinExistence type="predicted"/>
<feature type="transmembrane region" description="Helical" evidence="1">
    <location>
        <begin position="20"/>
        <end position="46"/>
    </location>
</feature>
<accession>A0A4R3MY21</accession>
<dbReference type="OrthoDB" id="2182676at2"/>
<dbReference type="RefSeq" id="WP_132372080.1">
    <property type="nucleotide sequence ID" value="NZ_SMAN01000013.1"/>
</dbReference>
<feature type="transmembrane region" description="Helical" evidence="1">
    <location>
        <begin position="110"/>
        <end position="131"/>
    </location>
</feature>
<protein>
    <submittedName>
        <fullName evidence="2">Putative membrane protein YesL</fullName>
    </submittedName>
</protein>
<feature type="transmembrane region" description="Helical" evidence="1">
    <location>
        <begin position="143"/>
        <end position="169"/>
    </location>
</feature>
<dbReference type="AlphaFoldDB" id="A0A4R3MY21"/>
<feature type="transmembrane region" description="Helical" evidence="1">
    <location>
        <begin position="175"/>
        <end position="194"/>
    </location>
</feature>
<reference evidence="2 3" key="1">
    <citation type="submission" date="2019-03" db="EMBL/GenBank/DDBJ databases">
        <title>Genomic Encyclopedia of Type Strains, Phase IV (KMG-IV): sequencing the most valuable type-strain genomes for metagenomic binning, comparative biology and taxonomic classification.</title>
        <authorList>
            <person name="Goeker M."/>
        </authorList>
    </citation>
    <scope>NUCLEOTIDE SEQUENCE [LARGE SCALE GENOMIC DNA]</scope>
    <source>
        <strain evidence="2 3">DSM 25894</strain>
    </source>
</reference>
<sequence>MKKYGQFIYTISEWIMKLAWIHLLWIIFTFTGLIFIGFLPSTVALYSITRKWIQGKTDFPVFQTYWQIYKKEFFRANQLLLAIVPLTALTAADILFLTQSTTMTAVHIPVLVSISFFILFFLYLIPAFVHFDVPFIQLLKNAFLIMLISPLHDLLLFVSITSLAVIYWYLPGIPFFFGTSLLAWINVWIVLHAFNRVLQKKKSAA</sequence>
<feature type="transmembrane region" description="Helical" evidence="1">
    <location>
        <begin position="79"/>
        <end position="98"/>
    </location>
</feature>
<keyword evidence="1" id="KW-0812">Transmembrane</keyword>
<keyword evidence="1" id="KW-0472">Membrane</keyword>
<dbReference type="InterPro" id="IPR006938">
    <property type="entry name" value="DUF624"/>
</dbReference>